<proteinExistence type="predicted"/>
<evidence type="ECO:0000313" key="2">
    <source>
        <dbReference type="Proteomes" id="UP001633002"/>
    </source>
</evidence>
<name>A0ABD3H8Z3_9MARC</name>
<protein>
    <submittedName>
        <fullName evidence="1">Uncharacterized protein</fullName>
    </submittedName>
</protein>
<evidence type="ECO:0000313" key="1">
    <source>
        <dbReference type="EMBL" id="KAL3687301.1"/>
    </source>
</evidence>
<keyword evidence="2" id="KW-1185">Reference proteome</keyword>
<reference evidence="1 2" key="1">
    <citation type="submission" date="2024-09" db="EMBL/GenBank/DDBJ databases">
        <title>Chromosome-scale assembly of Riccia sorocarpa.</title>
        <authorList>
            <person name="Paukszto L."/>
        </authorList>
    </citation>
    <scope>NUCLEOTIDE SEQUENCE [LARGE SCALE GENOMIC DNA]</scope>
    <source>
        <strain evidence="1">LP-2024</strain>
        <tissue evidence="1">Aerial parts of the thallus</tissue>
    </source>
</reference>
<dbReference type="AlphaFoldDB" id="A0ABD3H8Z3"/>
<dbReference type="EMBL" id="JBJQOH010000004">
    <property type="protein sequence ID" value="KAL3687301.1"/>
    <property type="molecule type" value="Genomic_DNA"/>
</dbReference>
<dbReference type="Proteomes" id="UP001633002">
    <property type="component" value="Unassembled WGS sequence"/>
</dbReference>
<accession>A0ABD3H8Z3</accession>
<organism evidence="1 2">
    <name type="scientific">Riccia sorocarpa</name>
    <dbReference type="NCBI Taxonomy" id="122646"/>
    <lineage>
        <taxon>Eukaryota</taxon>
        <taxon>Viridiplantae</taxon>
        <taxon>Streptophyta</taxon>
        <taxon>Embryophyta</taxon>
        <taxon>Marchantiophyta</taxon>
        <taxon>Marchantiopsida</taxon>
        <taxon>Marchantiidae</taxon>
        <taxon>Marchantiales</taxon>
        <taxon>Ricciaceae</taxon>
        <taxon>Riccia</taxon>
    </lineage>
</organism>
<sequence length="250" mass="29415">MKDSGRYSVMEETALDKLEGLHMELLYLFQGEMMSREEEDLHHIRENRNGSWRLQKASTPTVRKELFGEPQKEKHTVTERNKIIALQEMISEGPNLERALHRIIIDCQIVIDHSANGVADCVLLIDRTLPISGAWMQRERVHLQLLNEVQEGGRVVSYFKLNARFMKNEEMRREVHQEWMNHPVWVRDPRKKWSMALGRIRQVFRTYKNKQESEVPEVTILQSRLETARGLIQTDPSEDNQKLFEETLGL</sequence>
<comment type="caution">
    <text evidence="1">The sequence shown here is derived from an EMBL/GenBank/DDBJ whole genome shotgun (WGS) entry which is preliminary data.</text>
</comment>
<gene>
    <name evidence="1" type="ORF">R1sor_013610</name>
</gene>